<feature type="transmembrane region" description="Helical" evidence="6">
    <location>
        <begin position="100"/>
        <end position="121"/>
    </location>
</feature>
<dbReference type="EMBL" id="CAADRA010005916">
    <property type="protein sequence ID" value="VFT93344.1"/>
    <property type="molecule type" value="Genomic_DNA"/>
</dbReference>
<feature type="transmembrane region" description="Helical" evidence="6">
    <location>
        <begin position="330"/>
        <end position="352"/>
    </location>
</feature>
<accession>A0A485L6L4</accession>
<dbReference type="GO" id="GO:0016020">
    <property type="term" value="C:membrane"/>
    <property type="evidence" value="ECO:0007669"/>
    <property type="project" value="UniProtKB-SubCell"/>
</dbReference>
<feature type="transmembrane region" description="Helical" evidence="6">
    <location>
        <begin position="171"/>
        <end position="192"/>
    </location>
</feature>
<evidence type="ECO:0000256" key="3">
    <source>
        <dbReference type="ARBA" id="ARBA00022692"/>
    </source>
</evidence>
<dbReference type="Proteomes" id="UP000332933">
    <property type="component" value="Unassembled WGS sequence"/>
</dbReference>
<dbReference type="Gene3D" id="1.20.1250.20">
    <property type="entry name" value="MFS general substrate transporter like domains"/>
    <property type="match status" value="1"/>
</dbReference>
<feature type="transmembrane region" description="Helical" evidence="6">
    <location>
        <begin position="127"/>
        <end position="150"/>
    </location>
</feature>
<evidence type="ECO:0000256" key="5">
    <source>
        <dbReference type="ARBA" id="ARBA00023136"/>
    </source>
</evidence>
<dbReference type="OrthoDB" id="8904098at2759"/>
<keyword evidence="3 6" id="KW-0812">Transmembrane</keyword>
<evidence type="ECO:0000256" key="6">
    <source>
        <dbReference type="SAM" id="Phobius"/>
    </source>
</evidence>
<dbReference type="InterPro" id="IPR036259">
    <property type="entry name" value="MFS_trans_sf"/>
</dbReference>
<feature type="transmembrane region" description="Helical" evidence="6">
    <location>
        <begin position="471"/>
        <end position="490"/>
    </location>
</feature>
<feature type="transmembrane region" description="Helical" evidence="6">
    <location>
        <begin position="287"/>
        <end position="309"/>
    </location>
</feature>
<keyword evidence="9" id="KW-1185">Reference proteome</keyword>
<feature type="transmembrane region" description="Helical" evidence="6">
    <location>
        <begin position="546"/>
        <end position="564"/>
    </location>
</feature>
<feature type="transmembrane region" description="Helical" evidence="6">
    <location>
        <begin position="392"/>
        <end position="411"/>
    </location>
</feature>
<dbReference type="SUPFAM" id="SSF103473">
    <property type="entry name" value="MFS general substrate transporter"/>
    <property type="match status" value="1"/>
</dbReference>
<reference evidence="7" key="2">
    <citation type="submission" date="2019-06" db="EMBL/GenBank/DDBJ databases">
        <title>Genomics analysis of Aphanomyces spp. identifies a new class of oomycete effector associated with host adaptation.</title>
        <authorList>
            <person name="Gaulin E."/>
        </authorList>
    </citation>
    <scope>NUCLEOTIDE SEQUENCE</scope>
    <source>
        <strain evidence="7">CBS 578.67</strain>
    </source>
</reference>
<organism evidence="8 9">
    <name type="scientific">Aphanomyces stellatus</name>
    <dbReference type="NCBI Taxonomy" id="120398"/>
    <lineage>
        <taxon>Eukaryota</taxon>
        <taxon>Sar</taxon>
        <taxon>Stramenopiles</taxon>
        <taxon>Oomycota</taxon>
        <taxon>Saprolegniomycetes</taxon>
        <taxon>Saprolegniales</taxon>
        <taxon>Verrucalvaceae</taxon>
        <taxon>Aphanomyces</taxon>
    </lineage>
</organism>
<evidence type="ECO:0000313" key="9">
    <source>
        <dbReference type="Proteomes" id="UP000332933"/>
    </source>
</evidence>
<evidence type="ECO:0000256" key="4">
    <source>
        <dbReference type="ARBA" id="ARBA00022989"/>
    </source>
</evidence>
<dbReference type="AlphaFoldDB" id="A0A485L6L4"/>
<keyword evidence="5 6" id="KW-0472">Membrane</keyword>
<dbReference type="InterPro" id="IPR000109">
    <property type="entry name" value="POT_fam"/>
</dbReference>
<evidence type="ECO:0000256" key="1">
    <source>
        <dbReference type="ARBA" id="ARBA00004141"/>
    </source>
</evidence>
<reference evidence="8 9" key="1">
    <citation type="submission" date="2019-03" db="EMBL/GenBank/DDBJ databases">
        <authorList>
            <person name="Gaulin E."/>
            <person name="Dumas B."/>
        </authorList>
    </citation>
    <scope>NUCLEOTIDE SEQUENCE [LARGE SCALE GENOMIC DNA]</scope>
    <source>
        <strain evidence="8">CBS 568.67</strain>
    </source>
</reference>
<dbReference type="Pfam" id="PF00854">
    <property type="entry name" value="PTR2"/>
    <property type="match status" value="1"/>
</dbReference>
<name>A0A485L6L4_9STRA</name>
<comment type="subcellular location">
    <subcellularLocation>
        <location evidence="1">Membrane</location>
        <topology evidence="1">Multi-pass membrane protein</topology>
    </subcellularLocation>
</comment>
<dbReference type="GO" id="GO:0022857">
    <property type="term" value="F:transmembrane transporter activity"/>
    <property type="evidence" value="ECO:0007669"/>
    <property type="project" value="InterPro"/>
</dbReference>
<keyword evidence="4 6" id="KW-1133">Transmembrane helix</keyword>
<feature type="transmembrane region" description="Helical" evidence="6">
    <location>
        <begin position="204"/>
        <end position="226"/>
    </location>
</feature>
<dbReference type="PANTHER" id="PTHR11654">
    <property type="entry name" value="OLIGOPEPTIDE TRANSPORTER-RELATED"/>
    <property type="match status" value="1"/>
</dbReference>
<evidence type="ECO:0000313" key="7">
    <source>
        <dbReference type="EMBL" id="KAF0692360.1"/>
    </source>
</evidence>
<protein>
    <submittedName>
        <fullName evidence="8">Aste57867_16571 protein</fullName>
    </submittedName>
</protein>
<feature type="transmembrane region" description="Helical" evidence="6">
    <location>
        <begin position="511"/>
        <end position="534"/>
    </location>
</feature>
<comment type="similarity">
    <text evidence="2">Belongs to the major facilitator superfamily. Proton-dependent oligopeptide transporter (POT/PTR) (TC 2.A.17) family.</text>
</comment>
<gene>
    <name evidence="8" type="primary">Aste57867_16571</name>
    <name evidence="7" type="ORF">As57867_016514</name>
    <name evidence="8" type="ORF">ASTE57867_16571</name>
</gene>
<feature type="transmembrane region" description="Helical" evidence="6">
    <location>
        <begin position="70"/>
        <end position="88"/>
    </location>
</feature>
<proteinExistence type="inferred from homology"/>
<sequence>MSEVPSDVEALLPATTRTPVTTNSSYLLHACAFILVTEFCERFAYYGLTASLPVFFRKHLGMTNVLATELHSLFTCVSYFTPLLGAYVADRYFGRFKSIVSFSVWYLAGLVLCTIASHPSIQSTPLFLAGLFGGVAVGVGGIKPNVVVLGADQFDVSDLLQRQARDAFFNWFYWAINVGSTCSYIFLTNLAVQGLPPLIPAAFGYFWSFLIPTIVFSLGMVVFVGGRHAFVKKPARGKRTFDSVAAILMRAGLNSTRGMLVLSGVVALLPAIALTILSYFVTGHSHLHVGFAIAGAVLIGYGALILAVFCQKTTWVVAAATHGEYSIQQVTQVAQLVRLAPFFSVLVVFWTVHAQQTMNFTLQGCQMDLRMFPASPTSTTQVSAAMLTMVDAVVVLLCVPLFSAAIYPALARRRMEPTHLRKIGAGLVVSMLAMVVAGLLEMHRKQAGAIAAINSNCAQPNEWLPMADLSVWWQLPQCFLVAIAEILVVIPSYDLFYTEVPESLRSVSQALNLLTTTLGAVVAGGTNSIFSFWIPMNLNDGHLEGVFFVLAALVLGTWIGFLHISHMFEYHPRATTDV</sequence>
<feature type="transmembrane region" description="Helical" evidence="6">
    <location>
        <begin position="423"/>
        <end position="440"/>
    </location>
</feature>
<evidence type="ECO:0000256" key="2">
    <source>
        <dbReference type="ARBA" id="ARBA00005982"/>
    </source>
</evidence>
<dbReference type="EMBL" id="VJMH01005895">
    <property type="protein sequence ID" value="KAF0692360.1"/>
    <property type="molecule type" value="Genomic_DNA"/>
</dbReference>
<evidence type="ECO:0000313" key="8">
    <source>
        <dbReference type="EMBL" id="VFT93344.1"/>
    </source>
</evidence>
<feature type="transmembrane region" description="Helical" evidence="6">
    <location>
        <begin position="259"/>
        <end position="281"/>
    </location>
</feature>